<protein>
    <submittedName>
        <fullName evidence="2">Uncharacterized protein</fullName>
    </submittedName>
</protein>
<evidence type="ECO:0000256" key="1">
    <source>
        <dbReference type="SAM" id="MobiDB-lite"/>
    </source>
</evidence>
<dbReference type="EMBL" id="JARQZJ010000041">
    <property type="protein sequence ID" value="KAK9877386.1"/>
    <property type="molecule type" value="Genomic_DNA"/>
</dbReference>
<proteinExistence type="predicted"/>
<accession>A0AAW1U9L1</accession>
<organism evidence="2 3">
    <name type="scientific">Henosepilachna vigintioctopunctata</name>
    <dbReference type="NCBI Taxonomy" id="420089"/>
    <lineage>
        <taxon>Eukaryota</taxon>
        <taxon>Metazoa</taxon>
        <taxon>Ecdysozoa</taxon>
        <taxon>Arthropoda</taxon>
        <taxon>Hexapoda</taxon>
        <taxon>Insecta</taxon>
        <taxon>Pterygota</taxon>
        <taxon>Neoptera</taxon>
        <taxon>Endopterygota</taxon>
        <taxon>Coleoptera</taxon>
        <taxon>Polyphaga</taxon>
        <taxon>Cucujiformia</taxon>
        <taxon>Coccinelloidea</taxon>
        <taxon>Coccinellidae</taxon>
        <taxon>Epilachninae</taxon>
        <taxon>Epilachnini</taxon>
        <taxon>Henosepilachna</taxon>
    </lineage>
</organism>
<gene>
    <name evidence="2" type="ORF">WA026_017783</name>
</gene>
<evidence type="ECO:0000313" key="3">
    <source>
        <dbReference type="Proteomes" id="UP001431783"/>
    </source>
</evidence>
<dbReference type="Proteomes" id="UP001431783">
    <property type="component" value="Unassembled WGS sequence"/>
</dbReference>
<keyword evidence="3" id="KW-1185">Reference proteome</keyword>
<name>A0AAW1U9L1_9CUCU</name>
<reference evidence="2 3" key="1">
    <citation type="submission" date="2023-03" db="EMBL/GenBank/DDBJ databases">
        <title>Genome insight into feeding habits of ladybird beetles.</title>
        <authorList>
            <person name="Li H.-S."/>
            <person name="Huang Y.-H."/>
            <person name="Pang H."/>
        </authorList>
    </citation>
    <scope>NUCLEOTIDE SEQUENCE [LARGE SCALE GENOMIC DNA]</scope>
    <source>
        <strain evidence="2">SYSU_2023b</strain>
        <tissue evidence="2">Whole body</tissue>
    </source>
</reference>
<dbReference type="AlphaFoldDB" id="A0AAW1U9L1"/>
<feature type="region of interest" description="Disordered" evidence="1">
    <location>
        <begin position="88"/>
        <end position="112"/>
    </location>
</feature>
<comment type="caution">
    <text evidence="2">The sequence shown here is derived from an EMBL/GenBank/DDBJ whole genome shotgun (WGS) entry which is preliminary data.</text>
</comment>
<dbReference type="PANTHER" id="PTHR33327">
    <property type="entry name" value="ENDONUCLEASE"/>
    <property type="match status" value="1"/>
</dbReference>
<sequence length="140" mass="16206">MRELGNSSLSEDFLKTLWMQRLPSEIQTILAVSTESLDKLAKLADTIVDVKADTDRNVLAVKVANSEFEILRDEVKVLRKEIQELKQDLRKYTQNTPKKDRRDSAGRSASRERTRNIRVFHKKYGKNAYRCTQPCSFSDN</sequence>
<dbReference type="PANTHER" id="PTHR33327:SF3">
    <property type="entry name" value="RNA-DIRECTED DNA POLYMERASE"/>
    <property type="match status" value="1"/>
</dbReference>
<evidence type="ECO:0000313" key="2">
    <source>
        <dbReference type="EMBL" id="KAK9877386.1"/>
    </source>
</evidence>